<feature type="region of interest" description="Disordered" evidence="1">
    <location>
        <begin position="1"/>
        <end position="20"/>
    </location>
</feature>
<reference evidence="2" key="1">
    <citation type="submission" date="2023-10" db="EMBL/GenBank/DDBJ databases">
        <authorList>
            <person name="Domelevo Entfellner J.-B."/>
        </authorList>
    </citation>
    <scope>NUCLEOTIDE SEQUENCE</scope>
</reference>
<evidence type="ECO:0000313" key="3">
    <source>
        <dbReference type="Proteomes" id="UP001189624"/>
    </source>
</evidence>
<evidence type="ECO:0000313" key="2">
    <source>
        <dbReference type="EMBL" id="CAJ1933076.1"/>
    </source>
</evidence>
<sequence>MDFHQVEKEEVRHYEGQEEEGKEFEGIEVVVEEESRHPQLYRHGIYCDFGLAILFHAEKINPHKE</sequence>
<feature type="compositionally biased region" description="Basic and acidic residues" evidence="1">
    <location>
        <begin position="1"/>
        <end position="16"/>
    </location>
</feature>
<dbReference type="Proteomes" id="UP001189624">
    <property type="component" value="Chromosome 2"/>
</dbReference>
<organism evidence="2 3">
    <name type="scientific">Sphenostylis stenocarpa</name>
    <dbReference type="NCBI Taxonomy" id="92480"/>
    <lineage>
        <taxon>Eukaryota</taxon>
        <taxon>Viridiplantae</taxon>
        <taxon>Streptophyta</taxon>
        <taxon>Embryophyta</taxon>
        <taxon>Tracheophyta</taxon>
        <taxon>Spermatophyta</taxon>
        <taxon>Magnoliopsida</taxon>
        <taxon>eudicotyledons</taxon>
        <taxon>Gunneridae</taxon>
        <taxon>Pentapetalae</taxon>
        <taxon>rosids</taxon>
        <taxon>fabids</taxon>
        <taxon>Fabales</taxon>
        <taxon>Fabaceae</taxon>
        <taxon>Papilionoideae</taxon>
        <taxon>50 kb inversion clade</taxon>
        <taxon>NPAAA clade</taxon>
        <taxon>indigoferoid/millettioid clade</taxon>
        <taxon>Phaseoleae</taxon>
        <taxon>Sphenostylis</taxon>
    </lineage>
</organism>
<evidence type="ECO:0000256" key="1">
    <source>
        <dbReference type="SAM" id="MobiDB-lite"/>
    </source>
</evidence>
<proteinExistence type="predicted"/>
<protein>
    <submittedName>
        <fullName evidence="2">Uncharacterized protein</fullName>
    </submittedName>
</protein>
<accession>A0AA86VD04</accession>
<name>A0AA86VD04_9FABA</name>
<gene>
    <name evidence="2" type="ORF">AYBTSS11_LOCUS6144</name>
</gene>
<dbReference type="EMBL" id="OY731399">
    <property type="protein sequence ID" value="CAJ1933076.1"/>
    <property type="molecule type" value="Genomic_DNA"/>
</dbReference>
<dbReference type="Gramene" id="rna-AYBTSS11_LOCUS6144">
    <property type="protein sequence ID" value="CAJ1933076.1"/>
    <property type="gene ID" value="gene-AYBTSS11_LOCUS6144"/>
</dbReference>
<keyword evidence="3" id="KW-1185">Reference proteome</keyword>
<dbReference type="AlphaFoldDB" id="A0AA86VD04"/>